<dbReference type="PROSITE" id="PS50222">
    <property type="entry name" value="EF_HAND_2"/>
    <property type="match status" value="3"/>
</dbReference>
<dbReference type="AlphaFoldDB" id="A0A1V0A4B8"/>
<gene>
    <name evidence="4" type="ORF">BKM31_29545</name>
</gene>
<dbReference type="EMBL" id="CP017717">
    <property type="protein sequence ID" value="AQZ65043.1"/>
    <property type="molecule type" value="Genomic_DNA"/>
</dbReference>
<protein>
    <recommendedName>
        <fullName evidence="3">EF-hand domain-containing protein</fullName>
    </recommendedName>
</protein>
<sequence length="170" mass="18824">MDGVVMSLPTFRESAERNFDDLDADGDGFLTRYDYMALAQQRLQRTGVRPDTPDGEAVIDAFLNAWDTHARALDTDRDGRISKEEYVRSFEILVRTGALEAVLAPISRATFTLADRDGDGRISSEEFRSLWSRPGTDLATVFAEADTDGDGRISFEEFARARHGLLIGGA</sequence>
<evidence type="ECO:0000259" key="3">
    <source>
        <dbReference type="PROSITE" id="PS50222"/>
    </source>
</evidence>
<evidence type="ECO:0000256" key="1">
    <source>
        <dbReference type="ARBA" id="ARBA00022737"/>
    </source>
</evidence>
<evidence type="ECO:0000313" key="4">
    <source>
        <dbReference type="EMBL" id="AQZ65043.1"/>
    </source>
</evidence>
<reference evidence="5" key="1">
    <citation type="journal article" date="2017" name="Med. Chem. Commun.">
        <title>Nonomuraea sp. ATCC 55076 harbours the largest actinomycete chromosome to date and the kistamicin biosynthetic gene cluster.</title>
        <authorList>
            <person name="Nazari B."/>
            <person name="Forneris C.C."/>
            <person name="Gibson M.I."/>
            <person name="Moon K."/>
            <person name="Schramma K.R."/>
            <person name="Seyedsayamdost M.R."/>
        </authorList>
    </citation>
    <scope>NUCLEOTIDE SEQUENCE [LARGE SCALE GENOMIC DNA]</scope>
    <source>
        <strain evidence="5">ATCC 55076</strain>
    </source>
</reference>
<evidence type="ECO:0000256" key="2">
    <source>
        <dbReference type="ARBA" id="ARBA00022837"/>
    </source>
</evidence>
<dbReference type="Proteomes" id="UP000190797">
    <property type="component" value="Chromosome"/>
</dbReference>
<evidence type="ECO:0000313" key="5">
    <source>
        <dbReference type="Proteomes" id="UP000190797"/>
    </source>
</evidence>
<dbReference type="SUPFAM" id="SSF47473">
    <property type="entry name" value="EF-hand"/>
    <property type="match status" value="1"/>
</dbReference>
<dbReference type="CDD" id="cd00051">
    <property type="entry name" value="EFh"/>
    <property type="match status" value="1"/>
</dbReference>
<dbReference type="PROSITE" id="PS00018">
    <property type="entry name" value="EF_HAND_1"/>
    <property type="match status" value="3"/>
</dbReference>
<feature type="domain" description="EF-hand" evidence="3">
    <location>
        <begin position="133"/>
        <end position="168"/>
    </location>
</feature>
<dbReference type="Gene3D" id="1.10.238.10">
    <property type="entry name" value="EF-hand"/>
    <property type="match status" value="1"/>
</dbReference>
<organism evidence="4 5">
    <name type="scientific">[Actinomadura] parvosata subsp. kistnae</name>
    <dbReference type="NCBI Taxonomy" id="1909395"/>
    <lineage>
        <taxon>Bacteria</taxon>
        <taxon>Bacillati</taxon>
        <taxon>Actinomycetota</taxon>
        <taxon>Actinomycetes</taxon>
        <taxon>Streptosporangiales</taxon>
        <taxon>Streptosporangiaceae</taxon>
        <taxon>Nonomuraea</taxon>
    </lineage>
</organism>
<keyword evidence="5" id="KW-1185">Reference proteome</keyword>
<dbReference type="InterPro" id="IPR018247">
    <property type="entry name" value="EF_Hand_1_Ca_BS"/>
</dbReference>
<feature type="domain" description="EF-hand" evidence="3">
    <location>
        <begin position="10"/>
        <end position="45"/>
    </location>
</feature>
<dbReference type="STRING" id="1909395.BKM31_29545"/>
<feature type="domain" description="EF-hand" evidence="3">
    <location>
        <begin position="71"/>
        <end position="96"/>
    </location>
</feature>
<dbReference type="InterPro" id="IPR011992">
    <property type="entry name" value="EF-hand-dom_pair"/>
</dbReference>
<dbReference type="InterPro" id="IPR002048">
    <property type="entry name" value="EF_hand_dom"/>
</dbReference>
<dbReference type="OrthoDB" id="7356823at2"/>
<dbReference type="GO" id="GO:0005509">
    <property type="term" value="F:calcium ion binding"/>
    <property type="evidence" value="ECO:0007669"/>
    <property type="project" value="InterPro"/>
</dbReference>
<dbReference type="KEGG" id="noa:BKM31_29545"/>
<keyword evidence="1" id="KW-0677">Repeat</keyword>
<accession>A0A1V0A4B8</accession>
<dbReference type="InterPro" id="IPR050145">
    <property type="entry name" value="Centrin_CML-like"/>
</dbReference>
<proteinExistence type="predicted"/>
<dbReference type="PANTHER" id="PTHR23050">
    <property type="entry name" value="CALCIUM BINDING PROTEIN"/>
    <property type="match status" value="1"/>
</dbReference>
<dbReference type="Pfam" id="PF13499">
    <property type="entry name" value="EF-hand_7"/>
    <property type="match status" value="2"/>
</dbReference>
<keyword evidence="2" id="KW-0106">Calcium</keyword>
<name>A0A1V0A4B8_9ACTN</name>
<dbReference type="SMART" id="SM00054">
    <property type="entry name" value="EFh"/>
    <property type="match status" value="4"/>
</dbReference>